<dbReference type="EMBL" id="JBHTOP010000003">
    <property type="protein sequence ID" value="MFD1670899.1"/>
    <property type="molecule type" value="Genomic_DNA"/>
</dbReference>
<comment type="similarity">
    <text evidence="2">Belongs to the PdxA family. PdxA2 subfamily.</text>
</comment>
<evidence type="ECO:0000256" key="4">
    <source>
        <dbReference type="ARBA" id="ARBA00023002"/>
    </source>
</evidence>
<protein>
    <submittedName>
        <fullName evidence="6">4-hydroxythreonine-4-phosphate dehydrogenase PdxA</fullName>
        <ecNumber evidence="6">1.1.1.262</ecNumber>
    </submittedName>
</protein>
<evidence type="ECO:0000313" key="6">
    <source>
        <dbReference type="EMBL" id="MFD1670899.1"/>
    </source>
</evidence>
<dbReference type="EC" id="1.1.1.262" evidence="6"/>
<accession>A0ABW4J5I4</accession>
<comment type="cofactor">
    <cofactor evidence="1">
        <name>a divalent metal cation</name>
        <dbReference type="ChEBI" id="CHEBI:60240"/>
    </cofactor>
</comment>
<dbReference type="RefSeq" id="WP_225423642.1">
    <property type="nucleotide sequence ID" value="NZ_JBHTOP010000003.1"/>
</dbReference>
<dbReference type="Proteomes" id="UP001597267">
    <property type="component" value="Unassembled WGS sequence"/>
</dbReference>
<reference evidence="7" key="1">
    <citation type="journal article" date="2019" name="Int. J. Syst. Evol. Microbiol.">
        <title>The Global Catalogue of Microorganisms (GCM) 10K type strain sequencing project: providing services to taxonomists for standard genome sequencing and annotation.</title>
        <authorList>
            <consortium name="The Broad Institute Genomics Platform"/>
            <consortium name="The Broad Institute Genome Sequencing Center for Infectious Disease"/>
            <person name="Wu L."/>
            <person name="Ma J."/>
        </authorList>
    </citation>
    <scope>NUCLEOTIDE SEQUENCE [LARGE SCALE GENOMIC DNA]</scope>
    <source>
        <strain evidence="7">CCM 8896</strain>
    </source>
</reference>
<evidence type="ECO:0000256" key="1">
    <source>
        <dbReference type="ARBA" id="ARBA00001968"/>
    </source>
</evidence>
<name>A0ABW4J5I4_9LACO</name>
<evidence type="ECO:0000313" key="7">
    <source>
        <dbReference type="Proteomes" id="UP001597267"/>
    </source>
</evidence>
<dbReference type="Pfam" id="PF04166">
    <property type="entry name" value="PdxA"/>
    <property type="match status" value="1"/>
</dbReference>
<gene>
    <name evidence="6" type="primary">pdxA</name>
    <name evidence="6" type="ORF">ACFQ5M_02175</name>
</gene>
<evidence type="ECO:0000256" key="5">
    <source>
        <dbReference type="ARBA" id="ARBA00023027"/>
    </source>
</evidence>
<sequence>MVKPIVAITMGDPASIGPEISLKAFQNSELFKKCRPLLVGDANVLKKVMTVLPELKMPLNVIHSVKEAKFEFGTMDIFDMGLVDVDQLKFGEVSAMAGNAAYQYVHQVIELAMAHEVDATVTNALNKEAMNLAGHHFAGHTEIYAHFTNTKNYTMMLAYKNVRIVHVSTHVALREACDLVKEPRVEEVIRIADSACKRLGIEHPRVGVAGLNPHASENGLFGHEEAAEIIPAIEAAKADGINVEGPVPPDTIFPKAIGGWYDIVVAMYHDQGHIPLKVLGFQYDEVKKKWGAVAGVNITLGLPIIRASVDHGTAFDQSLKGTANEISLEDAIDYAVKLANNR</sequence>
<dbReference type="InterPro" id="IPR005255">
    <property type="entry name" value="PdxA_fam"/>
</dbReference>
<keyword evidence="3" id="KW-0479">Metal-binding</keyword>
<dbReference type="GO" id="GO:0050570">
    <property type="term" value="F:4-hydroxythreonine-4-phosphate dehydrogenase activity"/>
    <property type="evidence" value="ECO:0007669"/>
    <property type="project" value="UniProtKB-EC"/>
</dbReference>
<organism evidence="6 7">
    <name type="scientific">Agrilactobacillus yilanensis</name>
    <dbReference type="NCBI Taxonomy" id="2485997"/>
    <lineage>
        <taxon>Bacteria</taxon>
        <taxon>Bacillati</taxon>
        <taxon>Bacillota</taxon>
        <taxon>Bacilli</taxon>
        <taxon>Lactobacillales</taxon>
        <taxon>Lactobacillaceae</taxon>
        <taxon>Agrilactobacillus</taxon>
    </lineage>
</organism>
<proteinExistence type="inferred from homology"/>
<dbReference type="NCBIfam" id="TIGR00557">
    <property type="entry name" value="pdxA"/>
    <property type="match status" value="1"/>
</dbReference>
<keyword evidence="7" id="KW-1185">Reference proteome</keyword>
<dbReference type="PANTHER" id="PTHR30004">
    <property type="entry name" value="4-HYDROXYTHREONINE-4-PHOSPHATE DEHYDROGENASE"/>
    <property type="match status" value="1"/>
</dbReference>
<dbReference type="SUPFAM" id="SSF53659">
    <property type="entry name" value="Isocitrate/Isopropylmalate dehydrogenase-like"/>
    <property type="match status" value="1"/>
</dbReference>
<evidence type="ECO:0000256" key="3">
    <source>
        <dbReference type="ARBA" id="ARBA00022723"/>
    </source>
</evidence>
<dbReference type="PANTHER" id="PTHR30004:SF6">
    <property type="entry name" value="D-THREONATE 4-PHOSPHATE DEHYDROGENASE"/>
    <property type="match status" value="1"/>
</dbReference>
<keyword evidence="5" id="KW-0520">NAD</keyword>
<keyword evidence="4 6" id="KW-0560">Oxidoreductase</keyword>
<evidence type="ECO:0000256" key="2">
    <source>
        <dbReference type="ARBA" id="ARBA00009464"/>
    </source>
</evidence>
<comment type="caution">
    <text evidence="6">The sequence shown here is derived from an EMBL/GenBank/DDBJ whole genome shotgun (WGS) entry which is preliminary data.</text>
</comment>
<dbReference type="Gene3D" id="3.40.718.10">
    <property type="entry name" value="Isopropylmalate Dehydrogenase"/>
    <property type="match status" value="1"/>
</dbReference>